<protein>
    <submittedName>
        <fullName evidence="1">Uncharacterized protein</fullName>
    </submittedName>
</protein>
<dbReference type="Proteomes" id="UP001589814">
    <property type="component" value="Unassembled WGS sequence"/>
</dbReference>
<sequence length="86" mass="10131">MTHSNHFQPGIDARNAAFFNRNIPKKQEIISIFQLPWHLKITLKVELRVDNPFLFSRKTYRNNLSFSLEEGKNGFNIEKYSALDSF</sequence>
<keyword evidence="2" id="KW-1185">Reference proteome</keyword>
<evidence type="ECO:0000313" key="2">
    <source>
        <dbReference type="Proteomes" id="UP001589814"/>
    </source>
</evidence>
<dbReference type="EMBL" id="JBHLVX010000001">
    <property type="protein sequence ID" value="MFC0266435.1"/>
    <property type="molecule type" value="Genomic_DNA"/>
</dbReference>
<accession>A0ABV6FYG2</accession>
<evidence type="ECO:0000313" key="1">
    <source>
        <dbReference type="EMBL" id="MFC0266435.1"/>
    </source>
</evidence>
<dbReference type="RefSeq" id="WP_156826706.1">
    <property type="nucleotide sequence ID" value="NZ_JBHLVX010000001.1"/>
</dbReference>
<name>A0ABV6FYG2_9GAMM</name>
<proteinExistence type="predicted"/>
<reference evidence="1 2" key="1">
    <citation type="submission" date="2024-09" db="EMBL/GenBank/DDBJ databases">
        <authorList>
            <person name="Sun Q."/>
            <person name="Mori K."/>
        </authorList>
    </citation>
    <scope>NUCLEOTIDE SEQUENCE [LARGE SCALE GENOMIC DNA]</scope>
    <source>
        <strain evidence="1 2">CCM 7415</strain>
    </source>
</reference>
<comment type="caution">
    <text evidence="1">The sequence shown here is derived from an EMBL/GenBank/DDBJ whole genome shotgun (WGS) entry which is preliminary data.</text>
</comment>
<gene>
    <name evidence="1" type="ORF">ACFFHW_00220</name>
</gene>
<organism evidence="1 2">
    <name type="scientific">Kushneria aurantia</name>
    <dbReference type="NCBI Taxonomy" id="504092"/>
    <lineage>
        <taxon>Bacteria</taxon>
        <taxon>Pseudomonadati</taxon>
        <taxon>Pseudomonadota</taxon>
        <taxon>Gammaproteobacteria</taxon>
        <taxon>Oceanospirillales</taxon>
        <taxon>Halomonadaceae</taxon>
        <taxon>Kushneria</taxon>
    </lineage>
</organism>